<keyword evidence="8" id="KW-1185">Reference proteome</keyword>
<dbReference type="GeneID" id="56439959"/>
<dbReference type="KEGG" id="bpip:BPP43_08105"/>
<dbReference type="InterPro" id="IPR000064">
    <property type="entry name" value="NLP_P60_dom"/>
</dbReference>
<keyword evidence="3" id="KW-0378">Hydrolase</keyword>
<feature type="chain" id="PRO_5017184192" description="NlpC/P60 domain-containing protein" evidence="5">
    <location>
        <begin position="20"/>
        <end position="227"/>
    </location>
</feature>
<dbReference type="Proteomes" id="UP000010793">
    <property type="component" value="Chromosome"/>
</dbReference>
<dbReference type="InterPro" id="IPR038765">
    <property type="entry name" value="Papain-like_cys_pep_sf"/>
</dbReference>
<sequence>MHFFISILIALMFSSYSFAQNYGYDKNYQSYLDENGVEIDDKQKDKVREDIKKWANFYLQKHYKYNERVELTHPTTKEKKKFNFDCSGFVTAVYWSSNIAVFEKQAIMDSSGVKTIYSTLSKYKKIYNDGMPNIGDIVMFDRTTSDTKKLTHAGIVVDVDREEGTVTYVHASTSKGLVEGYINLKYPDLARKDGKVINSYLRRGGGVDSLASKCFNSYGTILDIPLE</sequence>
<keyword evidence="5" id="KW-0732">Signal</keyword>
<evidence type="ECO:0000256" key="2">
    <source>
        <dbReference type="ARBA" id="ARBA00022670"/>
    </source>
</evidence>
<evidence type="ECO:0000313" key="8">
    <source>
        <dbReference type="Proteomes" id="UP000010793"/>
    </source>
</evidence>
<keyword evidence="2" id="KW-0645">Protease</keyword>
<dbReference type="GO" id="GO:0006508">
    <property type="term" value="P:proteolysis"/>
    <property type="evidence" value="ECO:0007669"/>
    <property type="project" value="UniProtKB-KW"/>
</dbReference>
<accession>A0A3B6VLL6</accession>
<dbReference type="EMBL" id="CP002873">
    <property type="protein sequence ID" value="AGA66821.1"/>
    <property type="molecule type" value="Genomic_DNA"/>
</dbReference>
<evidence type="ECO:0000313" key="7">
    <source>
        <dbReference type="EMBL" id="AGA66821.1"/>
    </source>
</evidence>
<dbReference type="Gene3D" id="3.90.1720.10">
    <property type="entry name" value="endopeptidase domain like (from Nostoc punctiforme)"/>
    <property type="match status" value="1"/>
</dbReference>
<protein>
    <recommendedName>
        <fullName evidence="6">NlpC/P60 domain-containing protein</fullName>
    </recommendedName>
</protein>
<comment type="similarity">
    <text evidence="1">Belongs to the peptidase C40 family.</text>
</comment>
<dbReference type="AlphaFoldDB" id="A0A3B6VLL6"/>
<evidence type="ECO:0000259" key="6">
    <source>
        <dbReference type="Pfam" id="PF00877"/>
    </source>
</evidence>
<dbReference type="GO" id="GO:0008234">
    <property type="term" value="F:cysteine-type peptidase activity"/>
    <property type="evidence" value="ECO:0007669"/>
    <property type="project" value="UniProtKB-KW"/>
</dbReference>
<evidence type="ECO:0000256" key="4">
    <source>
        <dbReference type="ARBA" id="ARBA00022807"/>
    </source>
</evidence>
<dbReference type="SUPFAM" id="SSF54001">
    <property type="entry name" value="Cysteine proteinases"/>
    <property type="match status" value="1"/>
</dbReference>
<evidence type="ECO:0000256" key="5">
    <source>
        <dbReference type="SAM" id="SignalP"/>
    </source>
</evidence>
<dbReference type="RefSeq" id="WP_013244329.1">
    <property type="nucleotide sequence ID" value="NC_019908.1"/>
</dbReference>
<gene>
    <name evidence="7" type="ORF">BPP43_08105</name>
</gene>
<proteinExistence type="inferred from homology"/>
<dbReference type="Pfam" id="PF00877">
    <property type="entry name" value="NLPC_P60"/>
    <property type="match status" value="1"/>
</dbReference>
<feature type="signal peptide" evidence="5">
    <location>
        <begin position="1"/>
        <end position="19"/>
    </location>
</feature>
<evidence type="ECO:0000256" key="3">
    <source>
        <dbReference type="ARBA" id="ARBA00022801"/>
    </source>
</evidence>
<keyword evidence="4" id="KW-0788">Thiol protease</keyword>
<feature type="domain" description="NlpC/P60" evidence="6">
    <location>
        <begin position="80"/>
        <end position="183"/>
    </location>
</feature>
<reference evidence="7 8" key="1">
    <citation type="journal article" date="2013" name="Genome Announc.">
        <title>Complete Genome Sequence of the Porcine Strain Brachyspira pilosicoli P43/6/78(T.).</title>
        <authorList>
            <person name="Lin C."/>
            <person name="den Bakker H.C."/>
            <person name="Suzuki H."/>
            <person name="Lefebure T."/>
            <person name="Ponnala L."/>
            <person name="Sun Q."/>
            <person name="Stanhope M.J."/>
            <person name="Wiedmann M."/>
            <person name="Duhamel G.E."/>
        </authorList>
    </citation>
    <scope>NUCLEOTIDE SEQUENCE [LARGE SCALE GENOMIC DNA]</scope>
    <source>
        <strain evidence="7 8">P43/6/78</strain>
    </source>
</reference>
<organism evidence="7 8">
    <name type="scientific">Brachyspira pilosicoli P43/6/78</name>
    <dbReference type="NCBI Taxonomy" id="1042417"/>
    <lineage>
        <taxon>Bacteria</taxon>
        <taxon>Pseudomonadati</taxon>
        <taxon>Spirochaetota</taxon>
        <taxon>Spirochaetia</taxon>
        <taxon>Brachyspirales</taxon>
        <taxon>Brachyspiraceae</taxon>
        <taxon>Brachyspira</taxon>
    </lineage>
</organism>
<evidence type="ECO:0000256" key="1">
    <source>
        <dbReference type="ARBA" id="ARBA00007074"/>
    </source>
</evidence>
<name>A0A3B6VLL6_BRAPL</name>